<dbReference type="Pfam" id="PF23363">
    <property type="entry name" value="DUF7089"/>
    <property type="match status" value="1"/>
</dbReference>
<evidence type="ECO:0000313" key="1">
    <source>
        <dbReference type="EMBL" id="MCQ4333572.1"/>
    </source>
</evidence>
<evidence type="ECO:0000313" key="2">
    <source>
        <dbReference type="Proteomes" id="UP001139494"/>
    </source>
</evidence>
<sequence>MFDRRTPAGEVAAVRDGHAPGALVFDVGRDFETLPPAVAENLLAVVESVDPLEYDEAWIPDGAPETLSKLASDTLTIGAPGDGGVCWTRQTTPPAVFVKPRLAGSPEGFVRFLIAEALVEIGLGVPEHFLGFFGDAYRSLDEAVPLSPADTYQLAAALHTAHVGLSTRDVFAGWADTATDLHAEWDDAGGRLEPRLEDLSRDVAVGRTEFADAAELACNAVKHGVELPTPFDALDTVAYREHGVEFAVRWAEKTFEALEDA</sequence>
<accession>A0A9R1CT84</accession>
<name>A0A9R1CT84_9EURY</name>
<dbReference type="EMBL" id="JAHLKM010000009">
    <property type="protein sequence ID" value="MCQ4333572.1"/>
    <property type="molecule type" value="Genomic_DNA"/>
</dbReference>
<dbReference type="Proteomes" id="UP001139494">
    <property type="component" value="Unassembled WGS sequence"/>
</dbReference>
<gene>
    <name evidence="1" type="ORF">KM295_08805</name>
</gene>
<organism evidence="1 2">
    <name type="scientific">Natronomonas aquatica</name>
    <dbReference type="NCBI Taxonomy" id="2841590"/>
    <lineage>
        <taxon>Archaea</taxon>
        <taxon>Methanobacteriati</taxon>
        <taxon>Methanobacteriota</taxon>
        <taxon>Stenosarchaea group</taxon>
        <taxon>Halobacteria</taxon>
        <taxon>Halobacteriales</taxon>
        <taxon>Natronomonadaceae</taxon>
        <taxon>Natronomonas</taxon>
    </lineage>
</organism>
<comment type="caution">
    <text evidence="1">The sequence shown here is derived from an EMBL/GenBank/DDBJ whole genome shotgun (WGS) entry which is preliminary data.</text>
</comment>
<protein>
    <submittedName>
        <fullName evidence="1">Uncharacterized protein</fullName>
    </submittedName>
</protein>
<keyword evidence="2" id="KW-1185">Reference proteome</keyword>
<dbReference type="RefSeq" id="WP_256029594.1">
    <property type="nucleotide sequence ID" value="NZ_JAHLKM010000009.1"/>
</dbReference>
<dbReference type="AlphaFoldDB" id="A0A9R1CT84"/>
<reference evidence="1" key="1">
    <citation type="journal article" date="2023" name="Front. Microbiol.">
        <title>Genomic-based phylogenetic and metabolic analyses of the genus Natronomonas, and description of Natronomonas aquatica sp. nov.</title>
        <authorList>
            <person name="Garcia-Roldan A."/>
            <person name="Duran-Viseras A."/>
            <person name="de la Haba R.R."/>
            <person name="Corral P."/>
            <person name="Sanchez-Porro C."/>
            <person name="Ventosa A."/>
        </authorList>
    </citation>
    <scope>NUCLEOTIDE SEQUENCE</scope>
    <source>
        <strain evidence="1">F2-12</strain>
    </source>
</reference>
<dbReference type="InterPro" id="IPR055515">
    <property type="entry name" value="DUF7089"/>
</dbReference>
<proteinExistence type="predicted"/>